<keyword evidence="2" id="KW-0732">Signal</keyword>
<keyword evidence="1" id="KW-1133">Transmembrane helix</keyword>
<proteinExistence type="predicted"/>
<evidence type="ECO:0000313" key="3">
    <source>
        <dbReference type="EMBL" id="CAB0015524.1"/>
    </source>
</evidence>
<evidence type="ECO:0000256" key="2">
    <source>
        <dbReference type="SAM" id="SignalP"/>
    </source>
</evidence>
<keyword evidence="1" id="KW-0472">Membrane</keyword>
<feature type="transmembrane region" description="Helical" evidence="1">
    <location>
        <begin position="125"/>
        <end position="148"/>
    </location>
</feature>
<keyword evidence="4" id="KW-1185">Reference proteome</keyword>
<accession>A0A6H5HCP5</accession>
<feature type="signal peptide" evidence="2">
    <location>
        <begin position="1"/>
        <end position="19"/>
    </location>
</feature>
<keyword evidence="1" id="KW-0812">Transmembrane</keyword>
<feature type="chain" id="PRO_5026305709" evidence="2">
    <location>
        <begin position="20"/>
        <end position="207"/>
    </location>
</feature>
<dbReference type="EMBL" id="CADCXU010029204">
    <property type="protein sequence ID" value="CAB0015524.1"/>
    <property type="molecule type" value="Genomic_DNA"/>
</dbReference>
<evidence type="ECO:0000256" key="1">
    <source>
        <dbReference type="SAM" id="Phobius"/>
    </source>
</evidence>
<gene>
    <name evidence="3" type="ORF">NTEN_LOCUS19864</name>
</gene>
<name>A0A6H5HCP5_9HEMI</name>
<reference evidence="3 4" key="1">
    <citation type="submission" date="2020-02" db="EMBL/GenBank/DDBJ databases">
        <authorList>
            <person name="Ferguson B K."/>
        </authorList>
    </citation>
    <scope>NUCLEOTIDE SEQUENCE [LARGE SCALE GENOMIC DNA]</scope>
</reference>
<evidence type="ECO:0000313" key="4">
    <source>
        <dbReference type="Proteomes" id="UP000479000"/>
    </source>
</evidence>
<dbReference type="AlphaFoldDB" id="A0A6H5HCP5"/>
<dbReference type="Proteomes" id="UP000479000">
    <property type="component" value="Unassembled WGS sequence"/>
</dbReference>
<sequence length="207" mass="23123">MGAINFCLLSLLLLEPVTSRQLAPHEFAVELNSLGASDWQLPLLVCLAFKTTGNCSDLELASAGQISDATECEPESVLKFVGSENFLENVGGYDGKMYSCLEWLHRLPSVSSIVPDCEETSRKSAVNLLMIVAIFMSTILCLVLYQFVKVQCLTLKVKMKKFRSFSTTRHLFNDEAEGRFSLFSCRTDRGYLFSMLSHVISMLEHIS</sequence>
<organism evidence="3 4">
    <name type="scientific">Nesidiocoris tenuis</name>
    <dbReference type="NCBI Taxonomy" id="355587"/>
    <lineage>
        <taxon>Eukaryota</taxon>
        <taxon>Metazoa</taxon>
        <taxon>Ecdysozoa</taxon>
        <taxon>Arthropoda</taxon>
        <taxon>Hexapoda</taxon>
        <taxon>Insecta</taxon>
        <taxon>Pterygota</taxon>
        <taxon>Neoptera</taxon>
        <taxon>Paraneoptera</taxon>
        <taxon>Hemiptera</taxon>
        <taxon>Heteroptera</taxon>
        <taxon>Panheteroptera</taxon>
        <taxon>Cimicomorpha</taxon>
        <taxon>Miridae</taxon>
        <taxon>Dicyphina</taxon>
        <taxon>Nesidiocoris</taxon>
    </lineage>
</organism>
<protein>
    <submittedName>
        <fullName evidence="3">Uncharacterized protein</fullName>
    </submittedName>
</protein>